<keyword evidence="1" id="KW-0812">Transmembrane</keyword>
<keyword evidence="3" id="KW-1185">Reference proteome</keyword>
<evidence type="ECO:0000313" key="2">
    <source>
        <dbReference type="EMBL" id="RKF21381.1"/>
    </source>
</evidence>
<protein>
    <recommendedName>
        <fullName evidence="4">MSHA biogenesis protein MshI</fullName>
    </recommendedName>
</protein>
<sequence>MKTRINLYLDEFKPKTQPVSLGQTVLLWVLLLVVLVSMTWLNSLETKSLDQQTLLVRENLANEQGIQKELQVQVAKRRIDPDLELQVEQLSADLALKQELSKRLSGNSFANGGFSELMQELADIDEPQLWLNAIDIRGQALQLRGLTLSADIVPRWIGRFSQHPSLGNKSFHSMLIERDQEQTDLLHFQLSSELELDELNVAPTFEELN</sequence>
<keyword evidence="1" id="KW-1133">Transmembrane helix</keyword>
<evidence type="ECO:0000313" key="3">
    <source>
        <dbReference type="Proteomes" id="UP000286482"/>
    </source>
</evidence>
<dbReference type="AlphaFoldDB" id="A0A420EKY3"/>
<comment type="caution">
    <text evidence="2">The sequence shown here is derived from an EMBL/GenBank/DDBJ whole genome shotgun (WGS) entry which is preliminary data.</text>
</comment>
<gene>
    <name evidence="2" type="ORF">DBZ36_01645</name>
</gene>
<feature type="transmembrane region" description="Helical" evidence="1">
    <location>
        <begin position="21"/>
        <end position="41"/>
    </location>
</feature>
<accession>A0A420EKY3</accession>
<name>A0A420EKY3_9ALTE</name>
<dbReference type="OrthoDB" id="6876592at2"/>
<reference evidence="2 3" key="1">
    <citation type="submission" date="2018-09" db="EMBL/GenBank/DDBJ databases">
        <authorList>
            <person name="Wang Z."/>
        </authorList>
    </citation>
    <scope>NUCLEOTIDE SEQUENCE [LARGE SCALE GENOMIC DNA]</scope>
    <source>
        <strain evidence="2 3">ALS 81</strain>
    </source>
</reference>
<evidence type="ECO:0000256" key="1">
    <source>
        <dbReference type="SAM" id="Phobius"/>
    </source>
</evidence>
<dbReference type="RefSeq" id="WP_120353185.1">
    <property type="nucleotide sequence ID" value="NZ_RAQO01000002.1"/>
</dbReference>
<keyword evidence="1" id="KW-0472">Membrane</keyword>
<evidence type="ECO:0008006" key="4">
    <source>
        <dbReference type="Google" id="ProtNLM"/>
    </source>
</evidence>
<proteinExistence type="predicted"/>
<dbReference type="InterPro" id="IPR007813">
    <property type="entry name" value="PilN"/>
</dbReference>
<dbReference type="EMBL" id="RAQO01000002">
    <property type="protein sequence ID" value="RKF21381.1"/>
    <property type="molecule type" value="Genomic_DNA"/>
</dbReference>
<dbReference type="Proteomes" id="UP000286482">
    <property type="component" value="Unassembled WGS sequence"/>
</dbReference>
<dbReference type="Pfam" id="PF05137">
    <property type="entry name" value="PilN"/>
    <property type="match status" value="1"/>
</dbReference>
<organism evidence="2 3">
    <name type="scientific">Alginatibacterium sediminis</name>
    <dbReference type="NCBI Taxonomy" id="2164068"/>
    <lineage>
        <taxon>Bacteria</taxon>
        <taxon>Pseudomonadati</taxon>
        <taxon>Pseudomonadota</taxon>
        <taxon>Gammaproteobacteria</taxon>
        <taxon>Alteromonadales</taxon>
        <taxon>Alteromonadaceae</taxon>
        <taxon>Alginatibacterium</taxon>
    </lineage>
</organism>